<sequence length="735" mass="79526" precursor="true">MRCTLHRSSVLPAATVLLLSVWTSVVSADVRVPSIFGDHMVVQQEKPVRLWGWADPAEKVMASWNQDGGDQHQATGTADANGRWEIELPAMKASSQPATLTIRGNNAITFNDLLVGEVWLCSGQSNMAWTVASSNDAAKEIAAANFPLIRQIQVARKSDMVPQDDFEGQWAVCSPSTVGAFTAAGYFMARKLHRELGVPIGLVNSSWGGTRVEPWTPPNGFQAVPVLSSIYESIMGRTPGSPSYQQRLSQHISETTSWLDDARKALDANSSAGPSPGFPGQLLPFKSHQDPTMLYNAMIHPIVGYPIRGAIWYQGESNHGEGMLYFEKKKALIGGWRQLWEQGDFPFYYVQIAPYHYGNEDPTILAEFWEAQAAVEQIENTGMVVINDIGNISDIHPTNKQDVGDRLAMLALKNDYGKSDLVASSPQVESLDVLKGELKLNFSSTGGGLKTRDGKAPSHFEIIGSGSGGFQPAIAAVDGDSVTLRCSDVSNPVAYRFAWDKLAEPNLMGATGLPVSACRGGEVPKFVDTLPIDGEYQLVYDLDLAKLGSKIQYDVDRSKETPAFDRIGYLVELQTSDSSDPQQVFVTMDAFTDDVGKIAIPTIESGANFQQSLKGMDVFSSSDAVTSDSGASTGWIEFWPNNYSPANGAKVPGASANSFDFGDDPGPPVDGYGSMQVHHGGNKQTVFAINHWKQGKSADLGIGNSKGENPDWTFSGNAGSYGSKRLRVYVRPSSN</sequence>
<protein>
    <recommendedName>
        <fullName evidence="4">Sialate O-acetylesterase domain-containing protein</fullName>
    </recommendedName>
</protein>
<proteinExistence type="predicted"/>
<feature type="signal peptide" evidence="3">
    <location>
        <begin position="1"/>
        <end position="28"/>
    </location>
</feature>
<dbReference type="Gene3D" id="3.40.50.1110">
    <property type="entry name" value="SGNH hydrolase"/>
    <property type="match status" value="1"/>
</dbReference>
<dbReference type="GO" id="GO:0005975">
    <property type="term" value="P:carbohydrate metabolic process"/>
    <property type="evidence" value="ECO:0007669"/>
    <property type="project" value="TreeGrafter"/>
</dbReference>
<evidence type="ECO:0000256" key="2">
    <source>
        <dbReference type="SAM" id="MobiDB-lite"/>
    </source>
</evidence>
<gene>
    <name evidence="5" type="ORF">K227x_29830</name>
</gene>
<keyword evidence="6" id="KW-1185">Reference proteome</keyword>
<dbReference type="KEGG" id="rlc:K227x_29830"/>
<dbReference type="InterPro" id="IPR036514">
    <property type="entry name" value="SGNH_hydro_sf"/>
</dbReference>
<keyword evidence="1" id="KW-0378">Hydrolase</keyword>
<organism evidence="5 6">
    <name type="scientific">Rubripirellula lacrimiformis</name>
    <dbReference type="NCBI Taxonomy" id="1930273"/>
    <lineage>
        <taxon>Bacteria</taxon>
        <taxon>Pseudomonadati</taxon>
        <taxon>Planctomycetota</taxon>
        <taxon>Planctomycetia</taxon>
        <taxon>Pirellulales</taxon>
        <taxon>Pirellulaceae</taxon>
        <taxon>Rubripirellula</taxon>
    </lineage>
</organism>
<evidence type="ECO:0000313" key="6">
    <source>
        <dbReference type="Proteomes" id="UP000318538"/>
    </source>
</evidence>
<dbReference type="SUPFAM" id="SSF52266">
    <property type="entry name" value="SGNH hydrolase"/>
    <property type="match status" value="1"/>
</dbReference>
<dbReference type="AlphaFoldDB" id="A0A517NBV9"/>
<evidence type="ECO:0000256" key="3">
    <source>
        <dbReference type="SAM" id="SignalP"/>
    </source>
</evidence>
<accession>A0A517NBV9</accession>
<dbReference type="PANTHER" id="PTHR22901">
    <property type="entry name" value="SIALATE O-ACETYLESTERASE"/>
    <property type="match status" value="1"/>
</dbReference>
<dbReference type="Pfam" id="PF03629">
    <property type="entry name" value="SASA"/>
    <property type="match status" value="2"/>
</dbReference>
<name>A0A517NBV9_9BACT</name>
<dbReference type="Proteomes" id="UP000318538">
    <property type="component" value="Chromosome"/>
</dbReference>
<feature type="chain" id="PRO_5021905717" description="Sialate O-acetylesterase domain-containing protein" evidence="3">
    <location>
        <begin position="29"/>
        <end position="735"/>
    </location>
</feature>
<dbReference type="PANTHER" id="PTHR22901:SF0">
    <property type="entry name" value="SIALATE O-ACETYLESTERASE"/>
    <property type="match status" value="1"/>
</dbReference>
<evidence type="ECO:0000259" key="4">
    <source>
        <dbReference type="Pfam" id="PF03629"/>
    </source>
</evidence>
<dbReference type="RefSeq" id="WP_145170287.1">
    <property type="nucleotide sequence ID" value="NZ_CP036525.1"/>
</dbReference>
<feature type="domain" description="Sialate O-acetylesterase" evidence="4">
    <location>
        <begin position="117"/>
        <end position="238"/>
    </location>
</feature>
<evidence type="ECO:0000256" key="1">
    <source>
        <dbReference type="ARBA" id="ARBA00022801"/>
    </source>
</evidence>
<dbReference type="EMBL" id="CP036525">
    <property type="protein sequence ID" value="QDT04591.1"/>
    <property type="molecule type" value="Genomic_DNA"/>
</dbReference>
<dbReference type="OrthoDB" id="9795554at2"/>
<evidence type="ECO:0000313" key="5">
    <source>
        <dbReference type="EMBL" id="QDT04591.1"/>
    </source>
</evidence>
<dbReference type="InterPro" id="IPR039329">
    <property type="entry name" value="SIAE"/>
</dbReference>
<dbReference type="GO" id="GO:0001681">
    <property type="term" value="F:sialate O-acetylesterase activity"/>
    <property type="evidence" value="ECO:0007669"/>
    <property type="project" value="InterPro"/>
</dbReference>
<feature type="region of interest" description="Disordered" evidence="2">
    <location>
        <begin position="700"/>
        <end position="720"/>
    </location>
</feature>
<keyword evidence="3" id="KW-0732">Signal</keyword>
<dbReference type="InterPro" id="IPR005181">
    <property type="entry name" value="SASA"/>
</dbReference>
<reference evidence="5 6" key="1">
    <citation type="submission" date="2019-02" db="EMBL/GenBank/DDBJ databases">
        <title>Deep-cultivation of Planctomycetes and their phenomic and genomic characterization uncovers novel biology.</title>
        <authorList>
            <person name="Wiegand S."/>
            <person name="Jogler M."/>
            <person name="Boedeker C."/>
            <person name="Pinto D."/>
            <person name="Vollmers J."/>
            <person name="Rivas-Marin E."/>
            <person name="Kohn T."/>
            <person name="Peeters S.H."/>
            <person name="Heuer A."/>
            <person name="Rast P."/>
            <person name="Oberbeckmann S."/>
            <person name="Bunk B."/>
            <person name="Jeske O."/>
            <person name="Meyerdierks A."/>
            <person name="Storesund J.E."/>
            <person name="Kallscheuer N."/>
            <person name="Luecker S."/>
            <person name="Lage O.M."/>
            <person name="Pohl T."/>
            <person name="Merkel B.J."/>
            <person name="Hornburger P."/>
            <person name="Mueller R.-W."/>
            <person name="Bruemmer F."/>
            <person name="Labrenz M."/>
            <person name="Spormann A.M."/>
            <person name="Op den Camp H."/>
            <person name="Overmann J."/>
            <person name="Amann R."/>
            <person name="Jetten M.S.M."/>
            <person name="Mascher T."/>
            <person name="Medema M.H."/>
            <person name="Devos D.P."/>
            <person name="Kaster A.-K."/>
            <person name="Ovreas L."/>
            <person name="Rohde M."/>
            <person name="Galperin M.Y."/>
            <person name="Jogler C."/>
        </authorList>
    </citation>
    <scope>NUCLEOTIDE SEQUENCE [LARGE SCALE GENOMIC DNA]</scope>
    <source>
        <strain evidence="5 6">K22_7</strain>
    </source>
</reference>
<feature type="domain" description="Sialate O-acetylesterase" evidence="4">
    <location>
        <begin position="292"/>
        <end position="409"/>
    </location>
</feature>